<sequence>MFIILIFKNLIVYIMKRFFVFFTVPLMLLLGMVSCSNEDLPDSQSQPEPDENGYCLLFYASGGDPEHDLSEMNSITQAAQATAGRQDIAITALFKASGKSEGEAHNGVRRYIGEDGQLIQDTDFAPSDDFSIIDPARLTDFIRWSAQQYPDRKYLLVFAGHGLEFIPYLDIPAVKTRSTLSDGDDMMSSYHLAQGIRDAGIPLEAMIAHSCLQGSIEMLAEWEGLADYLLGSPFSIPDFAYDYASLLEDLSEGRTVEDALIRTAHRTMNLWQEFHDNQSTGTVVEVSHLKELTPLWDVLQETITLMRSTLQEKNTHSTDLPAVWGETYKKGYQKAFKAMYQHNEDNFFDNFRADYAIDLPDFLRNACLYSGNVQLVPYLNRLHEVLEDVLVCHLQSDGLHNHIYNVCTGYLMNPKELATYRTCRFDQLTGWSKLHEDLLGTKQE</sequence>
<dbReference type="EMBL" id="WKMW01000010">
    <property type="protein sequence ID" value="MRY84930.1"/>
    <property type="molecule type" value="Genomic_DNA"/>
</dbReference>
<gene>
    <name evidence="2" type="ORF">GKD54_10295</name>
    <name evidence="1" type="ORF">GKD58_11795</name>
</gene>
<dbReference type="AlphaFoldDB" id="A0A6I2NE53"/>
<name>A0A6I2NE53_PARDI</name>
<organism evidence="1 3">
    <name type="scientific">Parabacteroides distasonis</name>
    <dbReference type="NCBI Taxonomy" id="823"/>
    <lineage>
        <taxon>Bacteria</taxon>
        <taxon>Pseudomonadati</taxon>
        <taxon>Bacteroidota</taxon>
        <taxon>Bacteroidia</taxon>
        <taxon>Bacteroidales</taxon>
        <taxon>Tannerellaceae</taxon>
        <taxon>Parabacteroides</taxon>
    </lineage>
</organism>
<dbReference type="InterPro" id="IPR005077">
    <property type="entry name" value="Peptidase_C11"/>
</dbReference>
<dbReference type="Pfam" id="PF03415">
    <property type="entry name" value="Peptidase_C11"/>
    <property type="match status" value="1"/>
</dbReference>
<dbReference type="Gene3D" id="3.40.50.11970">
    <property type="match status" value="1"/>
</dbReference>
<dbReference type="Proteomes" id="UP000450599">
    <property type="component" value="Unassembled WGS sequence"/>
</dbReference>
<dbReference type="Proteomes" id="UP000471216">
    <property type="component" value="Unassembled WGS sequence"/>
</dbReference>
<dbReference type="EMBL" id="WKMX01000009">
    <property type="protein sequence ID" value="MRZ06605.1"/>
    <property type="molecule type" value="Genomic_DNA"/>
</dbReference>
<dbReference type="PANTHER" id="PTHR37835:SF1">
    <property type="entry name" value="ALPHA-CLOSTRIPAIN"/>
    <property type="match status" value="1"/>
</dbReference>
<proteinExistence type="predicted"/>
<evidence type="ECO:0008006" key="5">
    <source>
        <dbReference type="Google" id="ProtNLM"/>
    </source>
</evidence>
<comment type="caution">
    <text evidence="1">The sequence shown here is derived from an EMBL/GenBank/DDBJ whole genome shotgun (WGS) entry which is preliminary data.</text>
</comment>
<dbReference type="PANTHER" id="PTHR37835">
    <property type="entry name" value="ALPHA-CLOSTRIPAIN"/>
    <property type="match status" value="1"/>
</dbReference>
<protein>
    <recommendedName>
        <fullName evidence="5">Clostripain family</fullName>
    </recommendedName>
</protein>
<evidence type="ECO:0000313" key="3">
    <source>
        <dbReference type="Proteomes" id="UP000450599"/>
    </source>
</evidence>
<evidence type="ECO:0000313" key="4">
    <source>
        <dbReference type="Proteomes" id="UP000471216"/>
    </source>
</evidence>
<accession>A0A6I2NE53</accession>
<evidence type="ECO:0000313" key="1">
    <source>
        <dbReference type="EMBL" id="MRY84930.1"/>
    </source>
</evidence>
<evidence type="ECO:0000313" key="2">
    <source>
        <dbReference type="EMBL" id="MRZ06605.1"/>
    </source>
</evidence>
<reference evidence="3 4" key="1">
    <citation type="journal article" date="2019" name="Nat. Med.">
        <title>A library of human gut bacterial isolates paired with longitudinal multiomics data enables mechanistic microbiome research.</title>
        <authorList>
            <person name="Poyet M."/>
            <person name="Groussin M."/>
            <person name="Gibbons S.M."/>
            <person name="Avila-Pacheco J."/>
            <person name="Jiang X."/>
            <person name="Kearney S.M."/>
            <person name="Perrotta A.R."/>
            <person name="Berdy B."/>
            <person name="Zhao S."/>
            <person name="Lieberman T.D."/>
            <person name="Swanson P.K."/>
            <person name="Smith M."/>
            <person name="Roesemann S."/>
            <person name="Alexander J.E."/>
            <person name="Rich S.A."/>
            <person name="Livny J."/>
            <person name="Vlamakis H."/>
            <person name="Clish C."/>
            <person name="Bullock K."/>
            <person name="Deik A."/>
            <person name="Scott J."/>
            <person name="Pierce K.A."/>
            <person name="Xavier R.J."/>
            <person name="Alm E.J."/>
        </authorList>
    </citation>
    <scope>NUCLEOTIDE SEQUENCE [LARGE SCALE GENOMIC DNA]</scope>
    <source>
        <strain evidence="2 4">BIOML-A10</strain>
        <strain evidence="1 3">BIOML-A11</strain>
    </source>
</reference>